<keyword evidence="12" id="KW-0808">Transferase</keyword>
<evidence type="ECO:0000313" key="12">
    <source>
        <dbReference type="EMBL" id="PFX16780.1"/>
    </source>
</evidence>
<feature type="binding site" evidence="8">
    <location>
        <position position="631"/>
    </location>
    <ligand>
        <name>ATP</name>
        <dbReference type="ChEBI" id="CHEBI:30616"/>
    </ligand>
</feature>
<name>A0A2B4RJW5_STYPI</name>
<dbReference type="Gene3D" id="1.10.510.10">
    <property type="entry name" value="Transferase(Phosphotransferase) domain 1"/>
    <property type="match status" value="1"/>
</dbReference>
<dbReference type="SUPFAM" id="SSF56112">
    <property type="entry name" value="Protein kinase-like (PK-like)"/>
    <property type="match status" value="1"/>
</dbReference>
<accession>A0A2B4RJW5</accession>
<evidence type="ECO:0000256" key="9">
    <source>
        <dbReference type="SAM" id="MobiDB-lite"/>
    </source>
</evidence>
<keyword evidence="12" id="KW-0675">Receptor</keyword>
<dbReference type="InterPro" id="IPR036179">
    <property type="entry name" value="Ig-like_dom_sf"/>
</dbReference>
<dbReference type="Gene3D" id="3.30.200.20">
    <property type="entry name" value="Phosphorylase Kinase, domain 1"/>
    <property type="match status" value="1"/>
</dbReference>
<keyword evidence="8" id="KW-0067">ATP-binding</keyword>
<dbReference type="PRINTS" id="PR00109">
    <property type="entry name" value="TYRKINASE"/>
</dbReference>
<dbReference type="InterPro" id="IPR013783">
    <property type="entry name" value="Ig-like_fold"/>
</dbReference>
<feature type="domain" description="Ig-like" evidence="11">
    <location>
        <begin position="272"/>
        <end position="350"/>
    </location>
</feature>
<comment type="caution">
    <text evidence="12">The sequence shown here is derived from an EMBL/GenBank/DDBJ whole genome shotgun (WGS) entry which is preliminary data.</text>
</comment>
<dbReference type="InterPro" id="IPR050122">
    <property type="entry name" value="RTK"/>
</dbReference>
<dbReference type="GO" id="GO:0005886">
    <property type="term" value="C:plasma membrane"/>
    <property type="evidence" value="ECO:0007669"/>
    <property type="project" value="TreeGrafter"/>
</dbReference>
<proteinExistence type="predicted"/>
<dbReference type="Pfam" id="PF07714">
    <property type="entry name" value="PK_Tyr_Ser-Thr"/>
    <property type="match status" value="1"/>
</dbReference>
<keyword evidence="5" id="KW-1015">Disulfide bond</keyword>
<dbReference type="SMART" id="SM00408">
    <property type="entry name" value="IGc2"/>
    <property type="match status" value="1"/>
</dbReference>
<dbReference type="InterPro" id="IPR003599">
    <property type="entry name" value="Ig_sub"/>
</dbReference>
<keyword evidence="2" id="KW-0812">Transmembrane</keyword>
<feature type="compositionally biased region" description="Basic residues" evidence="9">
    <location>
        <begin position="518"/>
        <end position="530"/>
    </location>
</feature>
<gene>
    <name evidence="12" type="primary">RET</name>
    <name evidence="12" type="ORF">AWC38_SpisGene18926</name>
</gene>
<dbReference type="PANTHER" id="PTHR24416:SF611">
    <property type="entry name" value="TYROSINE-PROTEIN KINASE TRANSMEMBRANE RECEPTOR ROR"/>
    <property type="match status" value="1"/>
</dbReference>
<dbReference type="GO" id="GO:0007169">
    <property type="term" value="P:cell surface receptor protein tyrosine kinase signaling pathway"/>
    <property type="evidence" value="ECO:0007669"/>
    <property type="project" value="TreeGrafter"/>
</dbReference>
<dbReference type="SUPFAM" id="SSF48726">
    <property type="entry name" value="Immunoglobulin"/>
    <property type="match status" value="1"/>
</dbReference>
<keyword evidence="13" id="KW-1185">Reference proteome</keyword>
<evidence type="ECO:0000256" key="3">
    <source>
        <dbReference type="ARBA" id="ARBA00022989"/>
    </source>
</evidence>
<dbReference type="PROSITE" id="PS00107">
    <property type="entry name" value="PROTEIN_KINASE_ATP"/>
    <property type="match status" value="1"/>
</dbReference>
<feature type="compositionally biased region" description="Polar residues" evidence="9">
    <location>
        <begin position="408"/>
        <end position="421"/>
    </location>
</feature>
<keyword evidence="8" id="KW-0547">Nucleotide-binding</keyword>
<feature type="domain" description="Protein kinase" evidence="10">
    <location>
        <begin position="597"/>
        <end position="818"/>
    </location>
</feature>
<dbReference type="AlphaFoldDB" id="A0A2B4RJW5"/>
<evidence type="ECO:0000256" key="4">
    <source>
        <dbReference type="ARBA" id="ARBA00023136"/>
    </source>
</evidence>
<feature type="compositionally biased region" description="Polar residues" evidence="9">
    <location>
        <begin position="537"/>
        <end position="547"/>
    </location>
</feature>
<dbReference type="GO" id="GO:0004714">
    <property type="term" value="F:transmembrane receptor protein tyrosine kinase activity"/>
    <property type="evidence" value="ECO:0007669"/>
    <property type="project" value="TreeGrafter"/>
</dbReference>
<dbReference type="InterPro" id="IPR000719">
    <property type="entry name" value="Prot_kinase_dom"/>
</dbReference>
<feature type="compositionally biased region" description="Polar residues" evidence="9">
    <location>
        <begin position="495"/>
        <end position="511"/>
    </location>
</feature>
<keyword evidence="6" id="KW-0325">Glycoprotein</keyword>
<reference evidence="13" key="1">
    <citation type="journal article" date="2017" name="bioRxiv">
        <title>Comparative analysis of the genomes of Stylophora pistillata and Acropora digitifera provides evidence for extensive differences between species of corals.</title>
        <authorList>
            <person name="Voolstra C.R."/>
            <person name="Li Y."/>
            <person name="Liew Y.J."/>
            <person name="Baumgarten S."/>
            <person name="Zoccola D."/>
            <person name="Flot J.-F."/>
            <person name="Tambutte S."/>
            <person name="Allemand D."/>
            <person name="Aranda M."/>
        </authorList>
    </citation>
    <scope>NUCLEOTIDE SEQUENCE [LARGE SCALE GENOMIC DNA]</scope>
</reference>
<dbReference type="InterPro" id="IPR001245">
    <property type="entry name" value="Ser-Thr/Tyr_kinase_cat_dom"/>
</dbReference>
<keyword evidence="4" id="KW-0472">Membrane</keyword>
<dbReference type="InterPro" id="IPR017441">
    <property type="entry name" value="Protein_kinase_ATP_BS"/>
</dbReference>
<dbReference type="EMBL" id="LSMT01000519">
    <property type="protein sequence ID" value="PFX16780.1"/>
    <property type="molecule type" value="Genomic_DNA"/>
</dbReference>
<dbReference type="PROSITE" id="PS50011">
    <property type="entry name" value="PROTEIN_KINASE_DOM"/>
    <property type="match status" value="1"/>
</dbReference>
<evidence type="ECO:0000256" key="6">
    <source>
        <dbReference type="ARBA" id="ARBA00023180"/>
    </source>
</evidence>
<dbReference type="GO" id="GO:0005524">
    <property type="term" value="F:ATP binding"/>
    <property type="evidence" value="ECO:0007669"/>
    <property type="project" value="UniProtKB-UniRule"/>
</dbReference>
<dbReference type="OrthoDB" id="206748at2759"/>
<dbReference type="Proteomes" id="UP000225706">
    <property type="component" value="Unassembled WGS sequence"/>
</dbReference>
<evidence type="ECO:0000259" key="10">
    <source>
        <dbReference type="PROSITE" id="PS50011"/>
    </source>
</evidence>
<evidence type="ECO:0000256" key="1">
    <source>
        <dbReference type="ARBA" id="ARBA00004167"/>
    </source>
</evidence>
<keyword evidence="12" id="KW-0418">Kinase</keyword>
<dbReference type="Gene3D" id="2.60.40.10">
    <property type="entry name" value="Immunoglobulins"/>
    <property type="match status" value="3"/>
</dbReference>
<evidence type="ECO:0000259" key="11">
    <source>
        <dbReference type="PROSITE" id="PS50835"/>
    </source>
</evidence>
<dbReference type="PROSITE" id="PS50835">
    <property type="entry name" value="IG_LIKE"/>
    <property type="match status" value="1"/>
</dbReference>
<dbReference type="PANTHER" id="PTHR24416">
    <property type="entry name" value="TYROSINE-PROTEIN KINASE RECEPTOR"/>
    <property type="match status" value="1"/>
</dbReference>
<sequence>MELSSRGNRPQKFTLKPNDTTIACKGENVTLKWQYYYPSYFKLIEVFFGVWTNPASAARLSLIAVNSRGFVQYRKENKSRLSWKGNITSSVAVFVLHNVKPEDGNKYFGIHVEFDLHYPLIDTLKLQVEERSKSGYCRGDNTPEIGKKQRFTLKPNNPTIVYKGKSVSLEWRYYHPSRMKLVEVFFGIWTNPTSAAEKSLVAVNSSGAVEMRQEYESRLSWKGNVAYSVAEFVLHNVQPEDGNKYFGIHVEFDLHYPLIDTLKLQVETKHIPLIKSVTSPPTLRTGQSVSLDCIANKSVSPVKVTWYRKQTKLVSGISEAVVTLNNITSKDSGEYKCIAENHEGEDRKIVYLKAESEPTNGTTVKIDPTAFRSHTGRRGRIRITAYSFASEMDLSSDATEGTVDERSSVSPTEVYSGMAEQQETSIRNIRSIYKRPRTSECLVLTSFRPLETTPYELPKVLKTFGAHEESEMSNSAAPKICPSEHYLQPVDNDDSQPSFENTECSKLSKQEIQMVCPKRPRPKPRKKLSKKAPGTLSVESPQTCREETSYQNASYSTAHCKRTADQNSSQLSTEARVESPYTPVYSNKNWEVLSDHLSLIERIGGGTFGQVWKGTALDVGCTRGWSVVAVKMLKEHFSKSDLRDLLSELDLLKKLKPHPNVIQLLGCLTKDGIRFEGGRTFKPPLVILEFVPHGDLLGFLKRSRGERDDYYDFKGKEIPRKISTEQLYKFASDIARGMEFISAHQGVMPVKWMAVESLTKQIYTTKSDVWSYGIVLYEIFTLGGNPYEGLTGEEVFKYIASGHRLRRTSEISPELYVE</sequence>
<dbReference type="InterPro" id="IPR003598">
    <property type="entry name" value="Ig_sub2"/>
</dbReference>
<dbReference type="Pfam" id="PF00069">
    <property type="entry name" value="Pkinase"/>
    <property type="match status" value="1"/>
</dbReference>
<protein>
    <submittedName>
        <fullName evidence="12">Proto-oncogene tyrosine-protein kinase receptor Ret</fullName>
    </submittedName>
</protein>
<evidence type="ECO:0000256" key="2">
    <source>
        <dbReference type="ARBA" id="ARBA00022692"/>
    </source>
</evidence>
<dbReference type="SMART" id="SM00409">
    <property type="entry name" value="IG"/>
    <property type="match status" value="1"/>
</dbReference>
<evidence type="ECO:0000313" key="13">
    <source>
        <dbReference type="Proteomes" id="UP000225706"/>
    </source>
</evidence>
<evidence type="ECO:0000256" key="8">
    <source>
        <dbReference type="PROSITE-ProRule" id="PRU10141"/>
    </source>
</evidence>
<dbReference type="Pfam" id="PF13927">
    <property type="entry name" value="Ig_3"/>
    <property type="match status" value="1"/>
</dbReference>
<organism evidence="12 13">
    <name type="scientific">Stylophora pistillata</name>
    <name type="common">Smooth cauliflower coral</name>
    <dbReference type="NCBI Taxonomy" id="50429"/>
    <lineage>
        <taxon>Eukaryota</taxon>
        <taxon>Metazoa</taxon>
        <taxon>Cnidaria</taxon>
        <taxon>Anthozoa</taxon>
        <taxon>Hexacorallia</taxon>
        <taxon>Scleractinia</taxon>
        <taxon>Astrocoeniina</taxon>
        <taxon>Pocilloporidae</taxon>
        <taxon>Stylophora</taxon>
    </lineage>
</organism>
<comment type="subcellular location">
    <subcellularLocation>
        <location evidence="1">Membrane</location>
        <topology evidence="1">Single-pass membrane protein</topology>
    </subcellularLocation>
</comment>
<keyword evidence="3" id="KW-1133">Transmembrane helix</keyword>
<dbReference type="InterPro" id="IPR011009">
    <property type="entry name" value="Kinase-like_dom_sf"/>
</dbReference>
<feature type="region of interest" description="Disordered" evidence="9">
    <location>
        <begin position="397"/>
        <end position="421"/>
    </location>
</feature>
<keyword evidence="7" id="KW-0393">Immunoglobulin domain</keyword>
<dbReference type="GO" id="GO:0043235">
    <property type="term" value="C:receptor complex"/>
    <property type="evidence" value="ECO:0007669"/>
    <property type="project" value="TreeGrafter"/>
</dbReference>
<evidence type="ECO:0000256" key="5">
    <source>
        <dbReference type="ARBA" id="ARBA00023157"/>
    </source>
</evidence>
<evidence type="ECO:0000256" key="7">
    <source>
        <dbReference type="ARBA" id="ARBA00023319"/>
    </source>
</evidence>
<dbReference type="InterPro" id="IPR007110">
    <property type="entry name" value="Ig-like_dom"/>
</dbReference>
<feature type="region of interest" description="Disordered" evidence="9">
    <location>
        <begin position="484"/>
        <end position="547"/>
    </location>
</feature>